<feature type="region of interest" description="Disordered" evidence="2">
    <location>
        <begin position="71"/>
        <end position="93"/>
    </location>
</feature>
<protein>
    <submittedName>
        <fullName evidence="3">Uncharacterized protein</fullName>
    </submittedName>
</protein>
<evidence type="ECO:0000313" key="3">
    <source>
        <dbReference type="EMBL" id="PTU22378.1"/>
    </source>
</evidence>
<evidence type="ECO:0000313" key="4">
    <source>
        <dbReference type="Proteomes" id="UP000244073"/>
    </source>
</evidence>
<feature type="region of interest" description="Disordered" evidence="2">
    <location>
        <begin position="1"/>
        <end position="34"/>
    </location>
</feature>
<accession>A0A2T5M1H8</accession>
<dbReference type="OrthoDB" id="425925at2759"/>
<keyword evidence="1" id="KW-0175">Coiled coil</keyword>
<name>A0A2T5M1H8_9EURO</name>
<feature type="compositionally biased region" description="Basic and acidic residues" evidence="2">
    <location>
        <begin position="22"/>
        <end position="34"/>
    </location>
</feature>
<gene>
    <name evidence="3" type="ORF">P175DRAFT_0130318</name>
</gene>
<feature type="compositionally biased region" description="Polar residues" evidence="2">
    <location>
        <begin position="75"/>
        <end position="85"/>
    </location>
</feature>
<feature type="coiled-coil region" evidence="1">
    <location>
        <begin position="154"/>
        <end position="181"/>
    </location>
</feature>
<dbReference type="RefSeq" id="XP_040753770.1">
    <property type="nucleotide sequence ID" value="XM_040892398.1"/>
</dbReference>
<organism evidence="3 4">
    <name type="scientific">Aspergillus ochraceoroseus IBT 24754</name>
    <dbReference type="NCBI Taxonomy" id="1392256"/>
    <lineage>
        <taxon>Eukaryota</taxon>
        <taxon>Fungi</taxon>
        <taxon>Dikarya</taxon>
        <taxon>Ascomycota</taxon>
        <taxon>Pezizomycotina</taxon>
        <taxon>Eurotiomycetes</taxon>
        <taxon>Eurotiomycetidae</taxon>
        <taxon>Eurotiales</taxon>
        <taxon>Aspergillaceae</taxon>
        <taxon>Aspergillus</taxon>
        <taxon>Aspergillus subgen. Nidulantes</taxon>
    </lineage>
</organism>
<dbReference type="VEuPathDB" id="FungiDB:P175DRAFT_0130318"/>
<dbReference type="EMBL" id="MSFN02000002">
    <property type="protein sequence ID" value="PTU22378.1"/>
    <property type="molecule type" value="Genomic_DNA"/>
</dbReference>
<dbReference type="Proteomes" id="UP000244073">
    <property type="component" value="Unassembled WGS sequence"/>
</dbReference>
<sequence length="204" mass="23833">MRKSLEEIQSKHQTDMEALQQKLDDAERKKEHAESQFRGLLERVNTIKAQLGERLKEDAEEIAQARSRIEELEEQNSSMKQTYESKCSELTDTNRKMSKELSELRDRTNLSQQNWLREKDELMKQESYLQSEFEQAKEAMHNWEVLAMEERSIRENLGEKVIDLEEQLANVRDAYEKTAVERDSQAATVEGLQRALQEIQAGAS</sequence>
<dbReference type="AlphaFoldDB" id="A0A2T5M1H8"/>
<dbReference type="GeneID" id="63809280"/>
<evidence type="ECO:0000256" key="2">
    <source>
        <dbReference type="SAM" id="MobiDB-lite"/>
    </source>
</evidence>
<evidence type="ECO:0000256" key="1">
    <source>
        <dbReference type="SAM" id="Coils"/>
    </source>
</evidence>
<feature type="compositionally biased region" description="Basic and acidic residues" evidence="2">
    <location>
        <begin position="1"/>
        <end position="15"/>
    </location>
</feature>
<comment type="caution">
    <text evidence="3">The sequence shown here is derived from an EMBL/GenBank/DDBJ whole genome shotgun (WGS) entry which is preliminary data.</text>
</comment>
<proteinExistence type="predicted"/>
<reference evidence="3 4" key="1">
    <citation type="journal article" date="2018" name="Proc. Natl. Acad. Sci. U.S.A.">
        <title>Linking secondary metabolites to gene clusters through genome sequencing of six diverse Aspergillus species.</title>
        <authorList>
            <person name="Kaerboelling I."/>
            <person name="Vesth T.C."/>
            <person name="Frisvad J.C."/>
            <person name="Nybo J.L."/>
            <person name="Theobald S."/>
            <person name="Kuo A."/>
            <person name="Bowyer P."/>
            <person name="Matsuda Y."/>
            <person name="Mondo S."/>
            <person name="Lyhne E.K."/>
            <person name="Kogle M.E."/>
            <person name="Clum A."/>
            <person name="Lipzen A."/>
            <person name="Salamov A."/>
            <person name="Ngan C.Y."/>
            <person name="Daum C."/>
            <person name="Chiniquy J."/>
            <person name="Barry K."/>
            <person name="LaButti K."/>
            <person name="Haridas S."/>
            <person name="Simmons B.A."/>
            <person name="Magnuson J.K."/>
            <person name="Mortensen U.H."/>
            <person name="Larsen T.O."/>
            <person name="Grigoriev I.V."/>
            <person name="Baker S.E."/>
            <person name="Andersen M.R."/>
        </authorList>
    </citation>
    <scope>NUCLEOTIDE SEQUENCE [LARGE SCALE GENOMIC DNA]</scope>
    <source>
        <strain evidence="3 4">IBT 24754</strain>
    </source>
</reference>